<dbReference type="InterPro" id="IPR000719">
    <property type="entry name" value="Prot_kinase_dom"/>
</dbReference>
<dbReference type="Proteomes" id="UP001162031">
    <property type="component" value="Unassembled WGS sequence"/>
</dbReference>
<evidence type="ECO:0000256" key="7">
    <source>
        <dbReference type="PIRSR" id="PIRSR630616-2"/>
    </source>
</evidence>
<feature type="binding site" evidence="7">
    <location>
        <position position="115"/>
    </location>
    <ligand>
        <name>ATP</name>
        <dbReference type="ChEBI" id="CHEBI:30616"/>
    </ligand>
</feature>
<feature type="binding site" evidence="7">
    <location>
        <position position="232"/>
    </location>
    <ligand>
        <name>ATP</name>
        <dbReference type="ChEBI" id="CHEBI:30616"/>
    </ligand>
</feature>
<sequence>MLRCLRCFRRRKAQEDGGQTTEDGGSATAFVPAHSSTFASGQLDKSLVETAATFEDTYDTLYQVGEGKTGQVFVVKKKKKGPQQSQLQSRAGAAEPLAENQLREREWEDHEVAAKVVRQEYLSTPNRVAALQSELAILARVQHPGILRLRQVFQDDDKVVIVTDRALGGELLDAIARPDAPRLRECDVAEIVRQLLRVLAYLHLNGITHRDVKVENILCKSTTWQDGVVLIDFGLAHMSTVGDGSAEMSGMNGTPHYMAPEMFRKTGSYDCAIDLWALGVVTYILLFGRFPFDAKFLSQVEDKISQGEFAYPAELTAQVSPQAKKFIEYLLVRNPGERPPAALALQHPWLQPEAAPSTAFTTDHMTALAKFSEGKKVFTPPATCTEEYLPPAPVAKQEGITHEGKVKNGAARE</sequence>
<dbReference type="Pfam" id="PF00069">
    <property type="entry name" value="Pkinase"/>
    <property type="match status" value="1"/>
</dbReference>
<evidence type="ECO:0000256" key="8">
    <source>
        <dbReference type="PIRSR" id="PIRSR630616-3"/>
    </source>
</evidence>
<dbReference type="InterPro" id="IPR030616">
    <property type="entry name" value="Aur-like"/>
</dbReference>
<evidence type="ECO:0000256" key="5">
    <source>
        <dbReference type="ARBA" id="ARBA00022840"/>
    </source>
</evidence>
<feature type="active site" description="Proton acceptor" evidence="6">
    <location>
        <position position="211"/>
    </location>
</feature>
<keyword evidence="12" id="KW-1185">Reference proteome</keyword>
<dbReference type="Gene3D" id="3.30.200.20">
    <property type="entry name" value="Phosphorylase Kinase, domain 1"/>
    <property type="match status" value="1"/>
</dbReference>
<feature type="binding site" evidence="7">
    <location>
        <begin position="164"/>
        <end position="166"/>
    </location>
    <ligand>
        <name>ATP</name>
        <dbReference type="ChEBI" id="CHEBI:30616"/>
    </ligand>
</feature>
<dbReference type="SUPFAM" id="SSF56112">
    <property type="entry name" value="Protein kinase-like (PK-like)"/>
    <property type="match status" value="1"/>
</dbReference>
<evidence type="ECO:0000256" key="1">
    <source>
        <dbReference type="ARBA" id="ARBA00022527"/>
    </source>
</evidence>
<feature type="cross-link" description="Glycyl lysine isopeptide (Lys-Gly) (interchain with G-Cter in SUMO2)" evidence="8">
    <location>
        <position position="213"/>
    </location>
</feature>
<evidence type="ECO:0000256" key="3">
    <source>
        <dbReference type="ARBA" id="ARBA00022741"/>
    </source>
</evidence>
<dbReference type="GO" id="GO:0005524">
    <property type="term" value="F:ATP binding"/>
    <property type="evidence" value="ECO:0007669"/>
    <property type="project" value="UniProtKB-KW"/>
</dbReference>
<proteinExistence type="predicted"/>
<dbReference type="PROSITE" id="PS50011">
    <property type="entry name" value="PROTEIN_KINASE_DOM"/>
    <property type="match status" value="1"/>
</dbReference>
<evidence type="ECO:0000256" key="2">
    <source>
        <dbReference type="ARBA" id="ARBA00022679"/>
    </source>
</evidence>
<feature type="binding site" evidence="7">
    <location>
        <begin position="215"/>
        <end position="216"/>
    </location>
    <ligand>
        <name>ATP</name>
        <dbReference type="ChEBI" id="CHEBI:30616"/>
    </ligand>
</feature>
<keyword evidence="2" id="KW-0808">Transferase</keyword>
<organism evidence="11 12">
    <name type="scientific">Hyaloperonospora brassicae</name>
    <name type="common">Brassica downy mildew</name>
    <name type="synonym">Peronospora brassicae</name>
    <dbReference type="NCBI Taxonomy" id="162125"/>
    <lineage>
        <taxon>Eukaryota</taxon>
        <taxon>Sar</taxon>
        <taxon>Stramenopiles</taxon>
        <taxon>Oomycota</taxon>
        <taxon>Peronosporomycetes</taxon>
        <taxon>Peronosporales</taxon>
        <taxon>Peronosporaceae</taxon>
        <taxon>Hyaloperonospora</taxon>
    </lineage>
</organism>
<accession>A0AAV0V3G0</accession>
<name>A0AAV0V3G0_HYABA</name>
<keyword evidence="4" id="KW-0418">Kinase</keyword>
<protein>
    <recommendedName>
        <fullName evidence="10">Protein kinase domain-containing protein</fullName>
    </recommendedName>
</protein>
<dbReference type="GO" id="GO:0004674">
    <property type="term" value="F:protein serine/threonine kinase activity"/>
    <property type="evidence" value="ECO:0007669"/>
    <property type="project" value="UniProtKB-KW"/>
</dbReference>
<dbReference type="InterPro" id="IPR008271">
    <property type="entry name" value="Ser/Thr_kinase_AS"/>
</dbReference>
<keyword evidence="1" id="KW-0723">Serine/threonine-protein kinase</keyword>
<keyword evidence="5 7" id="KW-0067">ATP-binding</keyword>
<dbReference type="Gene3D" id="1.10.510.10">
    <property type="entry name" value="Transferase(Phosphotransferase) domain 1"/>
    <property type="match status" value="1"/>
</dbReference>
<dbReference type="PANTHER" id="PTHR24350">
    <property type="entry name" value="SERINE/THREONINE-PROTEIN KINASE IAL-RELATED"/>
    <property type="match status" value="1"/>
</dbReference>
<evidence type="ECO:0000256" key="4">
    <source>
        <dbReference type="ARBA" id="ARBA00022777"/>
    </source>
</evidence>
<dbReference type="PROSITE" id="PS00108">
    <property type="entry name" value="PROTEIN_KINASE_ST"/>
    <property type="match status" value="1"/>
</dbReference>
<gene>
    <name evidence="11" type="ORF">HBR001_LOCUS9291</name>
</gene>
<feature type="region of interest" description="Disordered" evidence="9">
    <location>
        <begin position="394"/>
        <end position="413"/>
    </location>
</feature>
<reference evidence="11" key="1">
    <citation type="submission" date="2022-12" db="EMBL/GenBank/DDBJ databases">
        <authorList>
            <person name="Webb A."/>
        </authorList>
    </citation>
    <scope>NUCLEOTIDE SEQUENCE</scope>
    <source>
        <strain evidence="11">Hp1</strain>
    </source>
</reference>
<evidence type="ECO:0000259" key="10">
    <source>
        <dbReference type="PROSITE" id="PS50011"/>
    </source>
</evidence>
<dbReference type="AlphaFoldDB" id="A0AAV0V3G0"/>
<evidence type="ECO:0000313" key="11">
    <source>
        <dbReference type="EMBL" id="CAI5743068.1"/>
    </source>
</evidence>
<evidence type="ECO:0000313" key="12">
    <source>
        <dbReference type="Proteomes" id="UP001162031"/>
    </source>
</evidence>
<keyword evidence="3 7" id="KW-0547">Nucleotide-binding</keyword>
<evidence type="ECO:0000256" key="9">
    <source>
        <dbReference type="SAM" id="MobiDB-lite"/>
    </source>
</evidence>
<feature type="compositionally biased region" description="Basic and acidic residues" evidence="9">
    <location>
        <begin position="399"/>
        <end position="413"/>
    </location>
</feature>
<dbReference type="EMBL" id="CANTFL010001484">
    <property type="protein sequence ID" value="CAI5743068.1"/>
    <property type="molecule type" value="Genomic_DNA"/>
</dbReference>
<evidence type="ECO:0000256" key="6">
    <source>
        <dbReference type="PIRSR" id="PIRSR630616-1"/>
    </source>
</evidence>
<feature type="domain" description="Protein kinase" evidence="10">
    <location>
        <begin position="58"/>
        <end position="350"/>
    </location>
</feature>
<dbReference type="InterPro" id="IPR011009">
    <property type="entry name" value="Kinase-like_dom_sf"/>
</dbReference>
<comment type="caution">
    <text evidence="11">The sequence shown here is derived from an EMBL/GenBank/DDBJ whole genome shotgun (WGS) entry which is preliminary data.</text>
</comment>
<dbReference type="SMART" id="SM00220">
    <property type="entry name" value="S_TKc"/>
    <property type="match status" value="1"/>
</dbReference>